<dbReference type="GO" id="GO:0006412">
    <property type="term" value="P:translation"/>
    <property type="evidence" value="ECO:0007669"/>
    <property type="project" value="UniProtKB-UniRule"/>
</dbReference>
<dbReference type="InterPro" id="IPR022973">
    <property type="entry name" value="Ribosomal_uL10_bac"/>
</dbReference>
<dbReference type="AlphaFoldDB" id="A0A933DTM3"/>
<organism evidence="6 7">
    <name type="scientific">Candidatus Sungiibacteriota bacterium</name>
    <dbReference type="NCBI Taxonomy" id="2750080"/>
    <lineage>
        <taxon>Bacteria</taxon>
        <taxon>Candidatus Sungiibacteriota</taxon>
    </lineage>
</organism>
<evidence type="ECO:0000256" key="4">
    <source>
        <dbReference type="ARBA" id="ARBA00035202"/>
    </source>
</evidence>
<keyword evidence="2 5" id="KW-0689">Ribosomal protein</keyword>
<dbReference type="PROSITE" id="PS01109">
    <property type="entry name" value="RIBOSOMAL_L10"/>
    <property type="match status" value="1"/>
</dbReference>
<protein>
    <recommendedName>
        <fullName evidence="4 5">Large ribosomal subunit protein uL10</fullName>
    </recommendedName>
</protein>
<dbReference type="InterPro" id="IPR043141">
    <property type="entry name" value="Ribosomal_uL10-like_sf"/>
</dbReference>
<evidence type="ECO:0000256" key="1">
    <source>
        <dbReference type="ARBA" id="ARBA00008889"/>
    </source>
</evidence>
<accession>A0A933DTM3</accession>
<dbReference type="EMBL" id="JACQMI010000013">
    <property type="protein sequence ID" value="MBI4132824.1"/>
    <property type="molecule type" value="Genomic_DNA"/>
</dbReference>
<keyword evidence="5" id="KW-0694">RNA-binding</keyword>
<keyword evidence="5" id="KW-0699">rRNA-binding</keyword>
<dbReference type="CDD" id="cd05797">
    <property type="entry name" value="Ribosomal_L10"/>
    <property type="match status" value="1"/>
</dbReference>
<dbReference type="HAMAP" id="MF_00362">
    <property type="entry name" value="Ribosomal_uL10"/>
    <property type="match status" value="1"/>
</dbReference>
<comment type="similarity">
    <text evidence="1 5">Belongs to the universal ribosomal protein uL10 family.</text>
</comment>
<sequence length="178" mass="19512">MLNREQKSKLVHELQDRLGRQRVAIFTNLRGISVAKLSQFRRGLKKIGAEFKVTKKTLLSRALASAGPAFSGRIEPKKLAGEVGIIFGYKDQAAPAKAAARFSKENEGFKILKGILGEKILEAAEVLTLARLPSREELLGELGRAFQSPIQGLVNVLQGNIRNLVVVLSKVKSQKPND</sequence>
<dbReference type="GO" id="GO:0003735">
    <property type="term" value="F:structural constituent of ribosome"/>
    <property type="evidence" value="ECO:0007669"/>
    <property type="project" value="InterPro"/>
</dbReference>
<reference evidence="6" key="1">
    <citation type="submission" date="2020-07" db="EMBL/GenBank/DDBJ databases">
        <title>Huge and variable diversity of episymbiotic CPR bacteria and DPANN archaea in groundwater ecosystems.</title>
        <authorList>
            <person name="He C.Y."/>
            <person name="Keren R."/>
            <person name="Whittaker M."/>
            <person name="Farag I.F."/>
            <person name="Doudna J."/>
            <person name="Cate J.H.D."/>
            <person name="Banfield J.F."/>
        </authorList>
    </citation>
    <scope>NUCLEOTIDE SEQUENCE</scope>
    <source>
        <strain evidence="6">NC_groundwater_1225_Ag_S-0.1um_56_177</strain>
    </source>
</reference>
<dbReference type="GO" id="GO:0070180">
    <property type="term" value="F:large ribosomal subunit rRNA binding"/>
    <property type="evidence" value="ECO:0007669"/>
    <property type="project" value="UniProtKB-UniRule"/>
</dbReference>
<dbReference type="InterPro" id="IPR047865">
    <property type="entry name" value="Ribosomal_uL10_bac_type"/>
</dbReference>
<dbReference type="InterPro" id="IPR002363">
    <property type="entry name" value="Ribosomal_uL10_CS_bac"/>
</dbReference>
<comment type="caution">
    <text evidence="6">The sequence shown here is derived from an EMBL/GenBank/DDBJ whole genome shotgun (WGS) entry which is preliminary data.</text>
</comment>
<dbReference type="GO" id="GO:0015934">
    <property type="term" value="C:large ribosomal subunit"/>
    <property type="evidence" value="ECO:0007669"/>
    <property type="project" value="InterPro"/>
</dbReference>
<proteinExistence type="inferred from homology"/>
<gene>
    <name evidence="5" type="primary">rplJ</name>
    <name evidence="6" type="ORF">HY473_01925</name>
</gene>
<dbReference type="SUPFAM" id="SSF160369">
    <property type="entry name" value="Ribosomal protein L10-like"/>
    <property type="match status" value="1"/>
</dbReference>
<name>A0A933DTM3_9BACT</name>
<evidence type="ECO:0000313" key="6">
    <source>
        <dbReference type="EMBL" id="MBI4132824.1"/>
    </source>
</evidence>
<dbReference type="Pfam" id="PF00466">
    <property type="entry name" value="Ribosomal_L10"/>
    <property type="match status" value="1"/>
</dbReference>
<dbReference type="PANTHER" id="PTHR11560">
    <property type="entry name" value="39S RIBOSOMAL PROTEIN L10, MITOCHONDRIAL"/>
    <property type="match status" value="1"/>
</dbReference>
<dbReference type="Gene3D" id="6.10.250.290">
    <property type="match status" value="1"/>
</dbReference>
<evidence type="ECO:0000313" key="7">
    <source>
        <dbReference type="Proteomes" id="UP000756703"/>
    </source>
</evidence>
<evidence type="ECO:0000256" key="2">
    <source>
        <dbReference type="ARBA" id="ARBA00022980"/>
    </source>
</evidence>
<dbReference type="Gene3D" id="3.30.70.1730">
    <property type="match status" value="1"/>
</dbReference>
<evidence type="ECO:0000256" key="3">
    <source>
        <dbReference type="ARBA" id="ARBA00023274"/>
    </source>
</evidence>
<evidence type="ECO:0000256" key="5">
    <source>
        <dbReference type="HAMAP-Rule" id="MF_00362"/>
    </source>
</evidence>
<dbReference type="InterPro" id="IPR001790">
    <property type="entry name" value="Ribosomal_uL10"/>
</dbReference>
<dbReference type="NCBIfam" id="NF000955">
    <property type="entry name" value="PRK00099.1-1"/>
    <property type="match status" value="1"/>
</dbReference>
<comment type="function">
    <text evidence="5">Forms part of the ribosomal stalk, playing a central role in the interaction of the ribosome with GTP-bound translation factors.</text>
</comment>
<keyword evidence="3 5" id="KW-0687">Ribonucleoprotein</keyword>
<comment type="subunit">
    <text evidence="5">Part of the ribosomal stalk of the 50S ribosomal subunit. The N-terminus interacts with L11 and the large rRNA to form the base of the stalk. The C-terminus forms an elongated spine to which L12 dimers bind in a sequential fashion forming a multimeric L10(L12)X complex.</text>
</comment>
<dbReference type="Proteomes" id="UP000756703">
    <property type="component" value="Unassembled WGS sequence"/>
</dbReference>